<feature type="region of interest" description="Disordered" evidence="4">
    <location>
        <begin position="162"/>
        <end position="245"/>
    </location>
</feature>
<gene>
    <name evidence="5" type="ORF">HMPREF1541_08910</name>
</gene>
<dbReference type="EMBL" id="KB822725">
    <property type="protein sequence ID" value="ETN36632.1"/>
    <property type="molecule type" value="Genomic_DNA"/>
</dbReference>
<dbReference type="GO" id="GO:0004526">
    <property type="term" value="F:ribonuclease P activity"/>
    <property type="evidence" value="ECO:0007669"/>
    <property type="project" value="TreeGrafter"/>
</dbReference>
<reference evidence="5 6" key="1">
    <citation type="submission" date="2013-03" db="EMBL/GenBank/DDBJ databases">
        <title>The Genome Sequence of Phialophora europaea CBS 101466.</title>
        <authorList>
            <consortium name="The Broad Institute Genomics Platform"/>
            <person name="Cuomo C."/>
            <person name="de Hoog S."/>
            <person name="Gorbushina A."/>
            <person name="Walker B."/>
            <person name="Young S.K."/>
            <person name="Zeng Q."/>
            <person name="Gargeya S."/>
            <person name="Fitzgerald M."/>
            <person name="Haas B."/>
            <person name="Abouelleil A."/>
            <person name="Allen A.W."/>
            <person name="Alvarado L."/>
            <person name="Arachchi H.M."/>
            <person name="Berlin A.M."/>
            <person name="Chapman S.B."/>
            <person name="Gainer-Dewar J."/>
            <person name="Goldberg J."/>
            <person name="Griggs A."/>
            <person name="Gujja S."/>
            <person name="Hansen M."/>
            <person name="Howarth C."/>
            <person name="Imamovic A."/>
            <person name="Ireland A."/>
            <person name="Larimer J."/>
            <person name="McCowan C."/>
            <person name="Murphy C."/>
            <person name="Pearson M."/>
            <person name="Poon T.W."/>
            <person name="Priest M."/>
            <person name="Roberts A."/>
            <person name="Saif S."/>
            <person name="Shea T."/>
            <person name="Sisk P."/>
            <person name="Sykes S."/>
            <person name="Wortman J."/>
            <person name="Nusbaum C."/>
            <person name="Birren B."/>
        </authorList>
    </citation>
    <scope>NUCLEOTIDE SEQUENCE [LARGE SCALE GENOMIC DNA]</scope>
    <source>
        <strain evidence="5 6">CBS 101466</strain>
    </source>
</reference>
<keyword evidence="3" id="KW-0539">Nucleus</keyword>
<dbReference type="InterPro" id="IPR020241">
    <property type="entry name" value="RNase_P/MRP_Pop7_fungi"/>
</dbReference>
<dbReference type="GeneID" id="19976249"/>
<dbReference type="RefSeq" id="XP_008721450.1">
    <property type="nucleotide sequence ID" value="XM_008723228.1"/>
</dbReference>
<evidence type="ECO:0000256" key="4">
    <source>
        <dbReference type="SAM" id="MobiDB-lite"/>
    </source>
</evidence>
<dbReference type="GO" id="GO:0034965">
    <property type="term" value="P:intronic box C/D snoRNA processing"/>
    <property type="evidence" value="ECO:0007669"/>
    <property type="project" value="TreeGrafter"/>
</dbReference>
<keyword evidence="2" id="KW-0819">tRNA processing</keyword>
<dbReference type="InterPro" id="IPR014612">
    <property type="entry name" value="Pop7/Rpp20"/>
</dbReference>
<dbReference type="GO" id="GO:0001682">
    <property type="term" value="P:tRNA 5'-leader removal"/>
    <property type="evidence" value="ECO:0007669"/>
    <property type="project" value="InterPro"/>
</dbReference>
<evidence type="ECO:0000256" key="1">
    <source>
        <dbReference type="ARBA" id="ARBA00004123"/>
    </source>
</evidence>
<feature type="compositionally biased region" description="Basic residues" evidence="4">
    <location>
        <begin position="223"/>
        <end position="233"/>
    </location>
</feature>
<dbReference type="PANTHER" id="PTHR28256">
    <property type="entry name" value="RIBONUCLEASES P/MRP PROTEIN SUBUNIT POP7"/>
    <property type="match status" value="1"/>
</dbReference>
<evidence type="ECO:0000256" key="3">
    <source>
        <dbReference type="ARBA" id="ARBA00023242"/>
    </source>
</evidence>
<dbReference type="SUPFAM" id="SSF82704">
    <property type="entry name" value="AlbA-like"/>
    <property type="match status" value="1"/>
</dbReference>
<proteinExistence type="predicted"/>
<dbReference type="OrthoDB" id="5416589at2759"/>
<dbReference type="AlphaFoldDB" id="W2RJG1"/>
<evidence type="ECO:0000313" key="6">
    <source>
        <dbReference type="Proteomes" id="UP000030752"/>
    </source>
</evidence>
<dbReference type="GO" id="GO:0005655">
    <property type="term" value="C:nucleolar ribonuclease P complex"/>
    <property type="evidence" value="ECO:0007669"/>
    <property type="project" value="InterPro"/>
</dbReference>
<organism evidence="5 6">
    <name type="scientific">Cyphellophora europaea (strain CBS 101466)</name>
    <name type="common">Phialophora europaea</name>
    <dbReference type="NCBI Taxonomy" id="1220924"/>
    <lineage>
        <taxon>Eukaryota</taxon>
        <taxon>Fungi</taxon>
        <taxon>Dikarya</taxon>
        <taxon>Ascomycota</taxon>
        <taxon>Pezizomycotina</taxon>
        <taxon>Eurotiomycetes</taxon>
        <taxon>Chaetothyriomycetidae</taxon>
        <taxon>Chaetothyriales</taxon>
        <taxon>Cyphellophoraceae</taxon>
        <taxon>Cyphellophora</taxon>
    </lineage>
</organism>
<sequence>MAAALPFNVSEELAKLRHEKKNGQMPKLPPNATVQKRPIIHPAVASPYAGANVQKIVYVGSQTPFMSAVKRVKKLLNQVEKRVTQNVNMIKRGDREGMRRLAEATDKVAKDREEILVKASGRAMTKALNVGEWFRNKEKEMACIVEVRSGNVSVVDDIVEAEQSEDDADAQQPNEPTTIPEGGDTTMELLASTTKSSPDPTTHTVQDNNRDDNHGATEATAGKKARKRRKRKRPAYDPDDLPEQRLRWVKTVEVAISLKG</sequence>
<dbReference type="PANTHER" id="PTHR28256:SF1">
    <property type="entry name" value="RIBONUCLEASES P_MRP PROTEIN SUBUNIT POP7"/>
    <property type="match status" value="1"/>
</dbReference>
<dbReference type="GO" id="GO:0000172">
    <property type="term" value="C:ribonuclease MRP complex"/>
    <property type="evidence" value="ECO:0007669"/>
    <property type="project" value="InterPro"/>
</dbReference>
<dbReference type="GO" id="GO:0006364">
    <property type="term" value="P:rRNA processing"/>
    <property type="evidence" value="ECO:0007669"/>
    <property type="project" value="TreeGrafter"/>
</dbReference>
<dbReference type="VEuPathDB" id="FungiDB:HMPREF1541_08910"/>
<protein>
    <submittedName>
        <fullName evidence="5">Uncharacterized protein</fullName>
    </submittedName>
</protein>
<dbReference type="GO" id="GO:0003723">
    <property type="term" value="F:RNA binding"/>
    <property type="evidence" value="ECO:0007669"/>
    <property type="project" value="TreeGrafter"/>
</dbReference>
<keyword evidence="6" id="KW-1185">Reference proteome</keyword>
<evidence type="ECO:0000313" key="5">
    <source>
        <dbReference type="EMBL" id="ETN36632.1"/>
    </source>
</evidence>
<dbReference type="GO" id="GO:0000294">
    <property type="term" value="P:nuclear-transcribed mRNA catabolic process, RNase MRP-dependent"/>
    <property type="evidence" value="ECO:0007669"/>
    <property type="project" value="TreeGrafter"/>
</dbReference>
<dbReference type="GO" id="GO:0000171">
    <property type="term" value="F:ribonuclease MRP activity"/>
    <property type="evidence" value="ECO:0007669"/>
    <property type="project" value="TreeGrafter"/>
</dbReference>
<dbReference type="eggNOG" id="ENOG502SUA0">
    <property type="taxonomic scope" value="Eukaryota"/>
</dbReference>
<dbReference type="STRING" id="1220924.W2RJG1"/>
<dbReference type="Pfam" id="PF12328">
    <property type="entry name" value="Rpp20"/>
    <property type="match status" value="1"/>
</dbReference>
<dbReference type="InterPro" id="IPR036882">
    <property type="entry name" value="Alba-like_dom_sf"/>
</dbReference>
<dbReference type="Gene3D" id="3.30.110.20">
    <property type="entry name" value="Alba-like domain"/>
    <property type="match status" value="1"/>
</dbReference>
<feature type="compositionally biased region" description="Polar residues" evidence="4">
    <location>
        <begin position="191"/>
        <end position="207"/>
    </location>
</feature>
<dbReference type="InParanoid" id="W2RJG1"/>
<dbReference type="HOGENOM" id="CLU_085444_0_0_1"/>
<dbReference type="Proteomes" id="UP000030752">
    <property type="component" value="Unassembled WGS sequence"/>
</dbReference>
<comment type="subcellular location">
    <subcellularLocation>
        <location evidence="1">Nucleus</location>
    </subcellularLocation>
</comment>
<accession>W2RJG1</accession>
<evidence type="ECO:0000256" key="2">
    <source>
        <dbReference type="ARBA" id="ARBA00022694"/>
    </source>
</evidence>
<name>W2RJG1_CYPE1</name>